<name>A0AAJ0EG16_9PEZI</name>
<evidence type="ECO:0000256" key="1">
    <source>
        <dbReference type="SAM" id="SignalP"/>
    </source>
</evidence>
<dbReference type="GeneID" id="85474887"/>
<keyword evidence="3" id="KW-1185">Reference proteome</keyword>
<reference evidence="2" key="1">
    <citation type="submission" date="2021-06" db="EMBL/GenBank/DDBJ databases">
        <title>Comparative genomics, transcriptomics and evolutionary studies reveal genomic signatures of adaptation to plant cell wall in hemibiotrophic fungi.</title>
        <authorList>
            <consortium name="DOE Joint Genome Institute"/>
            <person name="Baroncelli R."/>
            <person name="Diaz J.F."/>
            <person name="Benocci T."/>
            <person name="Peng M."/>
            <person name="Battaglia E."/>
            <person name="Haridas S."/>
            <person name="Andreopoulos W."/>
            <person name="Labutti K."/>
            <person name="Pangilinan J."/>
            <person name="Floch G.L."/>
            <person name="Makela M.R."/>
            <person name="Henrissat B."/>
            <person name="Grigoriev I.V."/>
            <person name="Crouch J.A."/>
            <person name="De Vries R.P."/>
            <person name="Sukno S.A."/>
            <person name="Thon M.R."/>
        </authorList>
    </citation>
    <scope>NUCLEOTIDE SEQUENCE</scope>
    <source>
        <strain evidence="2">CBS 102054</strain>
    </source>
</reference>
<protein>
    <submittedName>
        <fullName evidence="2">Uncharacterized protein</fullName>
    </submittedName>
</protein>
<sequence>MSPFFWNIFLWGTLCCEMAELSHCRLQEAKKRVKIGFKKAEQSWIEEEEECERMSVCLNVCVYDGSVWVE</sequence>
<dbReference type="Proteomes" id="UP001243989">
    <property type="component" value="Unassembled WGS sequence"/>
</dbReference>
<dbReference type="RefSeq" id="XP_060447434.1">
    <property type="nucleotide sequence ID" value="XM_060590025.1"/>
</dbReference>
<gene>
    <name evidence="2" type="ORF">BDP81DRAFT_422755</name>
</gene>
<feature type="chain" id="PRO_5042544500" evidence="1">
    <location>
        <begin position="25"/>
        <end position="70"/>
    </location>
</feature>
<proteinExistence type="predicted"/>
<organism evidence="2 3">
    <name type="scientific">Colletotrichum phormii</name>
    <dbReference type="NCBI Taxonomy" id="359342"/>
    <lineage>
        <taxon>Eukaryota</taxon>
        <taxon>Fungi</taxon>
        <taxon>Dikarya</taxon>
        <taxon>Ascomycota</taxon>
        <taxon>Pezizomycotina</taxon>
        <taxon>Sordariomycetes</taxon>
        <taxon>Hypocreomycetidae</taxon>
        <taxon>Glomerellales</taxon>
        <taxon>Glomerellaceae</taxon>
        <taxon>Colletotrichum</taxon>
        <taxon>Colletotrichum acutatum species complex</taxon>
    </lineage>
</organism>
<comment type="caution">
    <text evidence="2">The sequence shown here is derived from an EMBL/GenBank/DDBJ whole genome shotgun (WGS) entry which is preliminary data.</text>
</comment>
<dbReference type="EMBL" id="JAHMHQ010000006">
    <property type="protein sequence ID" value="KAK1638827.1"/>
    <property type="molecule type" value="Genomic_DNA"/>
</dbReference>
<dbReference type="AlphaFoldDB" id="A0AAJ0EG16"/>
<evidence type="ECO:0000313" key="2">
    <source>
        <dbReference type="EMBL" id="KAK1638827.1"/>
    </source>
</evidence>
<accession>A0AAJ0EG16</accession>
<evidence type="ECO:0000313" key="3">
    <source>
        <dbReference type="Proteomes" id="UP001243989"/>
    </source>
</evidence>
<keyword evidence="1" id="KW-0732">Signal</keyword>
<feature type="signal peptide" evidence="1">
    <location>
        <begin position="1"/>
        <end position="24"/>
    </location>
</feature>